<dbReference type="InterPro" id="IPR039960">
    <property type="entry name" value="MCP1"/>
</dbReference>
<keyword evidence="1" id="KW-0472">Membrane</keyword>
<dbReference type="GO" id="GO:0055088">
    <property type="term" value="P:lipid homeostasis"/>
    <property type="evidence" value="ECO:0007669"/>
    <property type="project" value="InterPro"/>
</dbReference>
<feature type="domain" description="Mitochondrial adapter protein MCP1 transmembrane" evidence="3">
    <location>
        <begin position="104"/>
        <end position="207"/>
    </location>
</feature>
<dbReference type="InterPro" id="IPR012472">
    <property type="entry name" value="MCP1_TM"/>
</dbReference>
<accession>A0A0H2RTX1</accession>
<reference evidence="4 5" key="1">
    <citation type="submission" date="2015-04" db="EMBL/GenBank/DDBJ databases">
        <title>Complete genome sequence of Schizopora paradoxa KUC8140, a cosmopolitan wood degrader in East Asia.</title>
        <authorList>
            <consortium name="DOE Joint Genome Institute"/>
            <person name="Min B."/>
            <person name="Park H."/>
            <person name="Jang Y."/>
            <person name="Kim J.-J."/>
            <person name="Kim K.H."/>
            <person name="Pangilinan J."/>
            <person name="Lipzen A."/>
            <person name="Riley R."/>
            <person name="Grigoriev I.V."/>
            <person name="Spatafora J.W."/>
            <person name="Choi I.-G."/>
        </authorList>
    </citation>
    <scope>NUCLEOTIDE SEQUENCE [LARGE SCALE GENOMIC DNA]</scope>
    <source>
        <strain evidence="4 5">KUC8140</strain>
    </source>
</reference>
<dbReference type="EMBL" id="KQ085931">
    <property type="protein sequence ID" value="KLO15314.1"/>
    <property type="molecule type" value="Genomic_DNA"/>
</dbReference>
<feature type="transmembrane region" description="Helical" evidence="1">
    <location>
        <begin position="147"/>
        <end position="169"/>
    </location>
</feature>
<protein>
    <recommendedName>
        <fullName evidence="3">Mitochondrial adapter protein MCP1 transmembrane domain-containing protein</fullName>
    </recommendedName>
</protein>
<dbReference type="SUPFAM" id="SSF81343">
    <property type="entry name" value="Fumarate reductase respiratory complex transmembrane subunits"/>
    <property type="match status" value="1"/>
</dbReference>
<evidence type="ECO:0000313" key="4">
    <source>
        <dbReference type="EMBL" id="KLO15314.1"/>
    </source>
</evidence>
<proteinExistence type="predicted"/>
<organism evidence="4 5">
    <name type="scientific">Schizopora paradoxa</name>
    <dbReference type="NCBI Taxonomy" id="27342"/>
    <lineage>
        <taxon>Eukaryota</taxon>
        <taxon>Fungi</taxon>
        <taxon>Dikarya</taxon>
        <taxon>Basidiomycota</taxon>
        <taxon>Agaricomycotina</taxon>
        <taxon>Agaricomycetes</taxon>
        <taxon>Hymenochaetales</taxon>
        <taxon>Schizoporaceae</taxon>
        <taxon>Schizopora</taxon>
    </lineage>
</organism>
<evidence type="ECO:0000313" key="5">
    <source>
        <dbReference type="Proteomes" id="UP000053477"/>
    </source>
</evidence>
<dbReference type="PANTHER" id="PTHR38409:SF1">
    <property type="entry name" value="MITOCHONDRIAL ADAPTER PROTEIN MCP1"/>
    <property type="match status" value="1"/>
</dbReference>
<feature type="signal peptide" evidence="2">
    <location>
        <begin position="1"/>
        <end position="34"/>
    </location>
</feature>
<dbReference type="InParanoid" id="A0A0H2RTX1"/>
<feature type="chain" id="PRO_5005201765" description="Mitochondrial adapter protein MCP1 transmembrane domain-containing protein" evidence="2">
    <location>
        <begin position="35"/>
        <end position="237"/>
    </location>
</feature>
<sequence>MRRSSIPYLTAASHLPTPFLSAFLLVHLSAPLLANVGGSSMSSQVMLLGREYYQGSKTETWLVFAPAALHVSASALKRLCMPKPFSQSSFSLLRISAYIVALALPIHFVTNRLYPTIPELPIAALGPSELDYEFVKFGLQKWPWRSALLYTGLVGGTLIHSAEGTAILWEKYVSKRIGERWDAARMSKRRTQAAVIALLTLSGIFVVWKEDLTPLSSLLSRFDATYASSFFYRWYRW</sequence>
<keyword evidence="5" id="KW-1185">Reference proteome</keyword>
<dbReference type="GO" id="GO:0016020">
    <property type="term" value="C:membrane"/>
    <property type="evidence" value="ECO:0007669"/>
    <property type="project" value="InterPro"/>
</dbReference>
<dbReference type="Proteomes" id="UP000053477">
    <property type="component" value="Unassembled WGS sequence"/>
</dbReference>
<keyword evidence="2" id="KW-0732">Signal</keyword>
<evidence type="ECO:0000256" key="1">
    <source>
        <dbReference type="SAM" id="Phobius"/>
    </source>
</evidence>
<dbReference type="Pfam" id="PF07950">
    <property type="entry name" value="MCP1_TM"/>
    <property type="match status" value="1"/>
</dbReference>
<evidence type="ECO:0000256" key="2">
    <source>
        <dbReference type="SAM" id="SignalP"/>
    </source>
</evidence>
<evidence type="ECO:0000259" key="3">
    <source>
        <dbReference type="Pfam" id="PF07950"/>
    </source>
</evidence>
<dbReference type="PANTHER" id="PTHR38409">
    <property type="entry name" value="MDM10-COMPLEMENTING PROTEIN 1"/>
    <property type="match status" value="1"/>
</dbReference>
<feature type="transmembrane region" description="Helical" evidence="1">
    <location>
        <begin position="190"/>
        <end position="208"/>
    </location>
</feature>
<feature type="transmembrane region" description="Helical" evidence="1">
    <location>
        <begin position="92"/>
        <end position="110"/>
    </location>
</feature>
<gene>
    <name evidence="4" type="ORF">SCHPADRAFT_938795</name>
</gene>
<dbReference type="InterPro" id="IPR034804">
    <property type="entry name" value="SQR/QFR_C/D"/>
</dbReference>
<keyword evidence="1" id="KW-1133">Transmembrane helix</keyword>
<dbReference type="OrthoDB" id="10259513at2759"/>
<keyword evidence="1" id="KW-0812">Transmembrane</keyword>
<name>A0A0H2RTX1_9AGAM</name>
<dbReference type="AlphaFoldDB" id="A0A0H2RTX1"/>